<dbReference type="EMBL" id="JPKZ01002492">
    <property type="protein sequence ID" value="KHN76420.1"/>
    <property type="molecule type" value="Genomic_DNA"/>
</dbReference>
<dbReference type="OrthoDB" id="5806326at2759"/>
<proteinExistence type="predicted"/>
<evidence type="ECO:0000313" key="3">
    <source>
        <dbReference type="Proteomes" id="UP000031036"/>
    </source>
</evidence>
<protein>
    <submittedName>
        <fullName evidence="2">Uncharacterized protein</fullName>
    </submittedName>
</protein>
<gene>
    <name evidence="2" type="ORF">Tcan_01068</name>
</gene>
<keyword evidence="1" id="KW-0732">Signal</keyword>
<accession>A0A0B2V616</accession>
<organism evidence="2 3">
    <name type="scientific">Toxocara canis</name>
    <name type="common">Canine roundworm</name>
    <dbReference type="NCBI Taxonomy" id="6265"/>
    <lineage>
        <taxon>Eukaryota</taxon>
        <taxon>Metazoa</taxon>
        <taxon>Ecdysozoa</taxon>
        <taxon>Nematoda</taxon>
        <taxon>Chromadorea</taxon>
        <taxon>Rhabditida</taxon>
        <taxon>Spirurina</taxon>
        <taxon>Ascaridomorpha</taxon>
        <taxon>Ascaridoidea</taxon>
        <taxon>Toxocaridae</taxon>
        <taxon>Toxocara</taxon>
    </lineage>
</organism>
<name>A0A0B2V616_TOXCA</name>
<feature type="chain" id="PRO_5002095280" evidence="1">
    <location>
        <begin position="21"/>
        <end position="99"/>
    </location>
</feature>
<keyword evidence="3" id="KW-1185">Reference proteome</keyword>
<dbReference type="AlphaFoldDB" id="A0A0B2V616"/>
<dbReference type="Proteomes" id="UP000031036">
    <property type="component" value="Unassembled WGS sequence"/>
</dbReference>
<comment type="caution">
    <text evidence="2">The sequence shown here is derived from an EMBL/GenBank/DDBJ whole genome shotgun (WGS) entry which is preliminary data.</text>
</comment>
<sequence>MRLLLCTTIAIILAPLIVECARTCYSGTNDRYKEKVCDTGGGGKTTFMCQKFICKGGKSPFVLRTCANSKTGCLAGPAVCRFSGGTGSCARCETDNCNK</sequence>
<evidence type="ECO:0000313" key="2">
    <source>
        <dbReference type="EMBL" id="KHN76420.1"/>
    </source>
</evidence>
<feature type="signal peptide" evidence="1">
    <location>
        <begin position="1"/>
        <end position="20"/>
    </location>
</feature>
<feature type="non-terminal residue" evidence="2">
    <location>
        <position position="99"/>
    </location>
</feature>
<reference evidence="2 3" key="1">
    <citation type="submission" date="2014-11" db="EMBL/GenBank/DDBJ databases">
        <title>Genetic blueprint of the zoonotic pathogen Toxocara canis.</title>
        <authorList>
            <person name="Zhu X.-Q."/>
            <person name="Korhonen P.K."/>
            <person name="Cai H."/>
            <person name="Young N.D."/>
            <person name="Nejsum P."/>
            <person name="von Samson-Himmelstjerna G."/>
            <person name="Boag P.R."/>
            <person name="Tan P."/>
            <person name="Li Q."/>
            <person name="Min J."/>
            <person name="Yang Y."/>
            <person name="Wang X."/>
            <person name="Fang X."/>
            <person name="Hall R.S."/>
            <person name="Hofmann A."/>
            <person name="Sternberg P.W."/>
            <person name="Jex A.R."/>
            <person name="Gasser R.B."/>
        </authorList>
    </citation>
    <scope>NUCLEOTIDE SEQUENCE [LARGE SCALE GENOMIC DNA]</scope>
    <source>
        <strain evidence="2">PN_DK_2014</strain>
    </source>
</reference>
<evidence type="ECO:0000256" key="1">
    <source>
        <dbReference type="SAM" id="SignalP"/>
    </source>
</evidence>
<dbReference type="OMA" id="RCEGDNC"/>